<keyword evidence="1" id="KW-0812">Transmembrane</keyword>
<gene>
    <name evidence="2" type="ORF">C8F04DRAFT_132151</name>
</gene>
<organism evidence="2 3">
    <name type="scientific">Mycena alexandri</name>
    <dbReference type="NCBI Taxonomy" id="1745969"/>
    <lineage>
        <taxon>Eukaryota</taxon>
        <taxon>Fungi</taxon>
        <taxon>Dikarya</taxon>
        <taxon>Basidiomycota</taxon>
        <taxon>Agaricomycotina</taxon>
        <taxon>Agaricomycetes</taxon>
        <taxon>Agaricomycetidae</taxon>
        <taxon>Agaricales</taxon>
        <taxon>Marasmiineae</taxon>
        <taxon>Mycenaceae</taxon>
        <taxon>Mycena</taxon>
    </lineage>
</organism>
<evidence type="ECO:0008006" key="4">
    <source>
        <dbReference type="Google" id="ProtNLM"/>
    </source>
</evidence>
<protein>
    <recommendedName>
        <fullName evidence="4">Transmembrane protein</fullName>
    </recommendedName>
</protein>
<dbReference type="AlphaFoldDB" id="A0AAD6SDI4"/>
<keyword evidence="1" id="KW-1133">Transmembrane helix</keyword>
<dbReference type="Proteomes" id="UP001218188">
    <property type="component" value="Unassembled WGS sequence"/>
</dbReference>
<evidence type="ECO:0000256" key="1">
    <source>
        <dbReference type="SAM" id="Phobius"/>
    </source>
</evidence>
<evidence type="ECO:0000313" key="3">
    <source>
        <dbReference type="Proteomes" id="UP001218188"/>
    </source>
</evidence>
<reference evidence="2" key="1">
    <citation type="submission" date="2023-03" db="EMBL/GenBank/DDBJ databases">
        <title>Massive genome expansion in bonnet fungi (Mycena s.s.) driven by repeated elements and novel gene families across ecological guilds.</title>
        <authorList>
            <consortium name="Lawrence Berkeley National Laboratory"/>
            <person name="Harder C.B."/>
            <person name="Miyauchi S."/>
            <person name="Viragh M."/>
            <person name="Kuo A."/>
            <person name="Thoen E."/>
            <person name="Andreopoulos B."/>
            <person name="Lu D."/>
            <person name="Skrede I."/>
            <person name="Drula E."/>
            <person name="Henrissat B."/>
            <person name="Morin E."/>
            <person name="Kohler A."/>
            <person name="Barry K."/>
            <person name="LaButti K."/>
            <person name="Morin E."/>
            <person name="Salamov A."/>
            <person name="Lipzen A."/>
            <person name="Mereny Z."/>
            <person name="Hegedus B."/>
            <person name="Baldrian P."/>
            <person name="Stursova M."/>
            <person name="Weitz H."/>
            <person name="Taylor A."/>
            <person name="Grigoriev I.V."/>
            <person name="Nagy L.G."/>
            <person name="Martin F."/>
            <person name="Kauserud H."/>
        </authorList>
    </citation>
    <scope>NUCLEOTIDE SEQUENCE</scope>
    <source>
        <strain evidence="2">CBHHK200</strain>
    </source>
</reference>
<evidence type="ECO:0000313" key="2">
    <source>
        <dbReference type="EMBL" id="KAJ7025663.1"/>
    </source>
</evidence>
<keyword evidence="3" id="KW-1185">Reference proteome</keyword>
<accession>A0AAD6SDI4</accession>
<keyword evidence="1" id="KW-0472">Membrane</keyword>
<dbReference type="EMBL" id="JARJCM010000150">
    <property type="protein sequence ID" value="KAJ7025663.1"/>
    <property type="molecule type" value="Genomic_DNA"/>
</dbReference>
<feature type="transmembrane region" description="Helical" evidence="1">
    <location>
        <begin position="65"/>
        <end position="88"/>
    </location>
</feature>
<name>A0AAD6SDI4_9AGAR</name>
<proteinExistence type="predicted"/>
<feature type="transmembrane region" description="Helical" evidence="1">
    <location>
        <begin position="440"/>
        <end position="463"/>
    </location>
</feature>
<comment type="caution">
    <text evidence="2">The sequence shown here is derived from an EMBL/GenBank/DDBJ whole genome shotgun (WGS) entry which is preliminary data.</text>
</comment>
<sequence length="548" mass="60852">MVPIQSRPKVRDVVVALNKARSSRRRVFSFTFSPMGPILSIRRVFRGIVSYRLGYSTQRPYPWRWTTPIVLCGFIALTAVLAIVNIPLSAYTVVQENTLHPNDTLPPLPFSNLIPDILQNPTENFAPQMLNVGDMVRLNNSIFSFTITDAFDTQRISSFSYYNNPFSDNCDVTQMSVNISTAPSLWHSNSELEVTVTCRWPNVFTLTWQSSSFDMWGSTPARSDLSSLVEDLEHGLGGYNLTLDFGPPSGQALIVAYVAVQPCCDCDAAPPDDMSAFISLAAEPPCRLLPARFLTVERIFSMQNGETLVGSPNTTDIFADAGVQSAISTDLPAGVNDIFQNVFQSLYHVVRMEMGVILENQIYAFPDMYNRSILGADLPVFWSDGLSGANQSRSSTSNATLMSEWKESVLAFNDTTRVPVMFYSRPVPRLKPLGSAITSVFVSTFAMLSTLWAIFSVVAGAFARSRADVHLTRNSSVQELPMWRDAEKAEPGDTYDSDSSTYLFAPHEPQTTLLERLNLADENNRKVMAELARMRLALKARGTLEDDE</sequence>